<dbReference type="RefSeq" id="XP_062723273.1">
    <property type="nucleotide sequence ID" value="XM_062862297.1"/>
</dbReference>
<dbReference type="Pfam" id="PF00781">
    <property type="entry name" value="DAGK_cat"/>
    <property type="match status" value="1"/>
</dbReference>
<dbReference type="InterPro" id="IPR050187">
    <property type="entry name" value="Lipid_Phosphate_FormReg"/>
</dbReference>
<dbReference type="EMBL" id="JAUDZG010000003">
    <property type="protein sequence ID" value="KAK3307493.1"/>
    <property type="molecule type" value="Genomic_DNA"/>
</dbReference>
<dbReference type="Proteomes" id="UP001273166">
    <property type="component" value="Unassembled WGS sequence"/>
</dbReference>
<dbReference type="PANTHER" id="PTHR12358:SF108">
    <property type="entry name" value="DAGKC DOMAIN-CONTAINING PROTEIN"/>
    <property type="match status" value="1"/>
</dbReference>
<dbReference type="PANTHER" id="PTHR12358">
    <property type="entry name" value="SPHINGOSINE KINASE"/>
    <property type="match status" value="1"/>
</dbReference>
<name>A0AAJ0GWN3_9PEZI</name>
<dbReference type="GO" id="GO:0016020">
    <property type="term" value="C:membrane"/>
    <property type="evidence" value="ECO:0007669"/>
    <property type="project" value="TreeGrafter"/>
</dbReference>
<comment type="caution">
    <text evidence="3">The sequence shown here is derived from an EMBL/GenBank/DDBJ whole genome shotgun (WGS) entry which is preliminary data.</text>
</comment>
<keyword evidence="3" id="KW-0418">Kinase</keyword>
<feature type="region of interest" description="Disordered" evidence="1">
    <location>
        <begin position="1"/>
        <end position="24"/>
    </location>
</feature>
<feature type="compositionally biased region" description="Low complexity" evidence="1">
    <location>
        <begin position="199"/>
        <end position="213"/>
    </location>
</feature>
<dbReference type="GO" id="GO:0005737">
    <property type="term" value="C:cytoplasm"/>
    <property type="evidence" value="ECO:0007669"/>
    <property type="project" value="TreeGrafter"/>
</dbReference>
<dbReference type="GeneID" id="87881126"/>
<evidence type="ECO:0000313" key="4">
    <source>
        <dbReference type="Proteomes" id="UP001273166"/>
    </source>
</evidence>
<sequence>METIDESHDVNHNASENSSGNGAENALNKLKREEIVFVLQTADAANAEYYLVYSLSERAPANNDDGDSKPFTLSVLRVPKPQLPENLSEFLLDRGNLPVSSHLRPPREVHVVVSTGSGLRRAPEFYGSVLRPLLGALGLEERGESHQDGNGNGPGYRLTVTKDSNTIRDFAGELGRDGTTTGERTIILLSGDGGVVDLLNGLDRADPPQSATGSGPGSGSGSPTPPTIALLPLGTGNALFHSLHKPLYNNKCTSPESDPAPSPLILGLRTLFQGTPAPLPTFRASFSPGAKLVSAPTEPEPDDPDSVEEEATKVAVDHLVGAIVASYGFHASLVWESDTPAYRVHGDKRFGMAAAELLKVSHAYDATVTVRRRGGGGEFIIMNLSDDNNDNNRREGGGRLSYVLTTLVSNLERTFTISPASRPLDGQLRLVHFGDVGGDRTMEIMMAAYRDGEHVGMDGVGYEEEVEEVMVAIAEEDPRWRKVCVDGSIVEVEKGGWMRVRREERERLRVLVDAAVITR</sequence>
<reference evidence="3" key="1">
    <citation type="journal article" date="2023" name="Mol. Phylogenet. Evol.">
        <title>Genome-scale phylogeny and comparative genomics of the fungal order Sordariales.</title>
        <authorList>
            <person name="Hensen N."/>
            <person name="Bonometti L."/>
            <person name="Westerberg I."/>
            <person name="Brannstrom I.O."/>
            <person name="Guillou S."/>
            <person name="Cros-Aarteil S."/>
            <person name="Calhoun S."/>
            <person name="Haridas S."/>
            <person name="Kuo A."/>
            <person name="Mondo S."/>
            <person name="Pangilinan J."/>
            <person name="Riley R."/>
            <person name="LaButti K."/>
            <person name="Andreopoulos B."/>
            <person name="Lipzen A."/>
            <person name="Chen C."/>
            <person name="Yan M."/>
            <person name="Daum C."/>
            <person name="Ng V."/>
            <person name="Clum A."/>
            <person name="Steindorff A."/>
            <person name="Ohm R.A."/>
            <person name="Martin F."/>
            <person name="Silar P."/>
            <person name="Natvig D.O."/>
            <person name="Lalanne C."/>
            <person name="Gautier V."/>
            <person name="Ament-Velasquez S.L."/>
            <person name="Kruys A."/>
            <person name="Hutchinson M.I."/>
            <person name="Powell A.J."/>
            <person name="Barry K."/>
            <person name="Miller A.N."/>
            <person name="Grigoriev I.V."/>
            <person name="Debuchy R."/>
            <person name="Gladieux P."/>
            <person name="Hiltunen Thoren M."/>
            <person name="Johannesson H."/>
        </authorList>
    </citation>
    <scope>NUCLEOTIDE SEQUENCE</scope>
    <source>
        <strain evidence="3">CBS 333.67</strain>
    </source>
</reference>
<dbReference type="PROSITE" id="PS50146">
    <property type="entry name" value="DAGK"/>
    <property type="match status" value="1"/>
</dbReference>
<dbReference type="GO" id="GO:0001727">
    <property type="term" value="F:lipid kinase activity"/>
    <property type="evidence" value="ECO:0007669"/>
    <property type="project" value="TreeGrafter"/>
</dbReference>
<dbReference type="Gene3D" id="2.60.200.40">
    <property type="match status" value="1"/>
</dbReference>
<feature type="compositionally biased region" description="Polar residues" evidence="1">
    <location>
        <begin position="12"/>
        <end position="22"/>
    </location>
</feature>
<keyword evidence="4" id="KW-1185">Reference proteome</keyword>
<feature type="region of interest" description="Disordered" evidence="1">
    <location>
        <begin position="199"/>
        <end position="229"/>
    </location>
</feature>
<evidence type="ECO:0000259" key="2">
    <source>
        <dbReference type="PROSITE" id="PS50146"/>
    </source>
</evidence>
<organism evidence="3 4">
    <name type="scientific">Chaetomium strumarium</name>
    <dbReference type="NCBI Taxonomy" id="1170767"/>
    <lineage>
        <taxon>Eukaryota</taxon>
        <taxon>Fungi</taxon>
        <taxon>Dikarya</taxon>
        <taxon>Ascomycota</taxon>
        <taxon>Pezizomycotina</taxon>
        <taxon>Sordariomycetes</taxon>
        <taxon>Sordariomycetidae</taxon>
        <taxon>Sordariales</taxon>
        <taxon>Chaetomiaceae</taxon>
        <taxon>Chaetomium</taxon>
    </lineage>
</organism>
<dbReference type="AlphaFoldDB" id="A0AAJ0GWN3"/>
<gene>
    <name evidence="3" type="ORF">B0T15DRAFT_180265</name>
</gene>
<evidence type="ECO:0000313" key="3">
    <source>
        <dbReference type="EMBL" id="KAK3307493.1"/>
    </source>
</evidence>
<keyword evidence="3" id="KW-0808">Transferase</keyword>
<dbReference type="InterPro" id="IPR001206">
    <property type="entry name" value="Diacylglycerol_kinase_cat_dom"/>
</dbReference>
<feature type="domain" description="DAGKc" evidence="2">
    <location>
        <begin position="104"/>
        <end position="289"/>
    </location>
</feature>
<evidence type="ECO:0000256" key="1">
    <source>
        <dbReference type="SAM" id="MobiDB-lite"/>
    </source>
</evidence>
<dbReference type="InterPro" id="IPR017438">
    <property type="entry name" value="ATP-NAD_kinase_N"/>
</dbReference>
<dbReference type="GO" id="GO:0046512">
    <property type="term" value="P:sphingosine biosynthetic process"/>
    <property type="evidence" value="ECO:0007669"/>
    <property type="project" value="TreeGrafter"/>
</dbReference>
<dbReference type="SUPFAM" id="SSF111331">
    <property type="entry name" value="NAD kinase/diacylglycerol kinase-like"/>
    <property type="match status" value="1"/>
</dbReference>
<feature type="compositionally biased region" description="Basic and acidic residues" evidence="1">
    <location>
        <begin position="1"/>
        <end position="11"/>
    </location>
</feature>
<protein>
    <submittedName>
        <fullName evidence="3">ATP-NAD kinase-like domain-containing protein</fullName>
    </submittedName>
</protein>
<proteinExistence type="predicted"/>
<accession>A0AAJ0GWN3</accession>
<reference evidence="3" key="2">
    <citation type="submission" date="2023-06" db="EMBL/GenBank/DDBJ databases">
        <authorList>
            <consortium name="Lawrence Berkeley National Laboratory"/>
            <person name="Mondo S.J."/>
            <person name="Hensen N."/>
            <person name="Bonometti L."/>
            <person name="Westerberg I."/>
            <person name="Brannstrom I.O."/>
            <person name="Guillou S."/>
            <person name="Cros-Aarteil S."/>
            <person name="Calhoun S."/>
            <person name="Haridas S."/>
            <person name="Kuo A."/>
            <person name="Pangilinan J."/>
            <person name="Riley R."/>
            <person name="Labutti K."/>
            <person name="Andreopoulos B."/>
            <person name="Lipzen A."/>
            <person name="Chen C."/>
            <person name="Yanf M."/>
            <person name="Daum C."/>
            <person name="Ng V."/>
            <person name="Clum A."/>
            <person name="Steindorff A."/>
            <person name="Ohm R."/>
            <person name="Martin F."/>
            <person name="Silar P."/>
            <person name="Natvig D."/>
            <person name="Lalanne C."/>
            <person name="Gautier V."/>
            <person name="Ament-Velasquez S.L."/>
            <person name="Kruys A."/>
            <person name="Hutchinson M.I."/>
            <person name="Powell A.J."/>
            <person name="Barry K."/>
            <person name="Miller A.N."/>
            <person name="Grigoriev I.V."/>
            <person name="Debuchy R."/>
            <person name="Gladieux P."/>
            <person name="Thoren M.H."/>
            <person name="Johannesson H."/>
        </authorList>
    </citation>
    <scope>NUCLEOTIDE SEQUENCE</scope>
    <source>
        <strain evidence="3">CBS 333.67</strain>
    </source>
</reference>
<dbReference type="Gene3D" id="3.40.50.10330">
    <property type="entry name" value="Probable inorganic polyphosphate/atp-NAD kinase, domain 1"/>
    <property type="match status" value="1"/>
</dbReference>
<dbReference type="InterPro" id="IPR016064">
    <property type="entry name" value="NAD/diacylglycerol_kinase_sf"/>
</dbReference>